<comment type="caution">
    <text evidence="2">The sequence shown here is derived from an EMBL/GenBank/DDBJ whole genome shotgun (WGS) entry which is preliminary data.</text>
</comment>
<evidence type="ECO:0000313" key="3">
    <source>
        <dbReference type="Proteomes" id="UP000727456"/>
    </source>
</evidence>
<dbReference type="SUPFAM" id="SSF52402">
    <property type="entry name" value="Adenine nucleotide alpha hydrolases-like"/>
    <property type="match status" value="2"/>
</dbReference>
<name>A0ABX0TYD3_9SPHN</name>
<dbReference type="Gene3D" id="3.40.50.12370">
    <property type="match status" value="1"/>
</dbReference>
<evidence type="ECO:0000256" key="1">
    <source>
        <dbReference type="ARBA" id="ARBA00008791"/>
    </source>
</evidence>
<proteinExistence type="inferred from homology"/>
<dbReference type="RefSeq" id="WP_167074967.1">
    <property type="nucleotide sequence ID" value="NZ_JAAOZC010000010.1"/>
</dbReference>
<dbReference type="Proteomes" id="UP000727456">
    <property type="component" value="Unassembled WGS sequence"/>
</dbReference>
<evidence type="ECO:0000313" key="2">
    <source>
        <dbReference type="EMBL" id="NIJ09390.1"/>
    </source>
</evidence>
<dbReference type="PANTHER" id="PTHR46268">
    <property type="entry name" value="STRESS RESPONSE PROTEIN NHAX"/>
    <property type="match status" value="1"/>
</dbReference>
<reference evidence="2 3" key="1">
    <citation type="submission" date="2020-03" db="EMBL/GenBank/DDBJ databases">
        <title>Genomic Encyclopedia of Type Strains, Phase III (KMG-III): the genomes of soil and plant-associated and newly described type strains.</title>
        <authorList>
            <person name="Whitman W."/>
        </authorList>
    </citation>
    <scope>NUCLEOTIDE SEQUENCE [LARGE SCALE GENOMIC DNA]</scope>
    <source>
        <strain evidence="2 3">CECT 8804</strain>
    </source>
</reference>
<protein>
    <submittedName>
        <fullName evidence="2">Nucleotide-binding universal stress UspA family protein</fullName>
    </submittedName>
</protein>
<comment type="similarity">
    <text evidence="1">Belongs to the universal stress protein A family.</text>
</comment>
<organism evidence="2 3">
    <name type="scientific">Sphingomonas vulcanisoli</name>
    <dbReference type="NCBI Taxonomy" id="1658060"/>
    <lineage>
        <taxon>Bacteria</taxon>
        <taxon>Pseudomonadati</taxon>
        <taxon>Pseudomonadota</taxon>
        <taxon>Alphaproteobacteria</taxon>
        <taxon>Sphingomonadales</taxon>
        <taxon>Sphingomonadaceae</taxon>
        <taxon>Sphingomonas</taxon>
    </lineage>
</organism>
<sequence>MKNVLLLVHDDSGQEARLQVALDLARGLDGHLQCLDVALMPMTVGAPYDGMFIGEMLADEVKREETNKAKLEHRLGREDVPFSWTDVTGDFESALADAAGMADIIVVNRKLTTFPYPDTRRTASELIVHSHRPVMAVPETTKSLDLFGRALVAWDGSTCASAAMIAAVPLLKLAEKVTILEVNDGSVDTPAEEAAAYLGRYGIHARIVRDEPMGQTVGQLLLTATETQAVDYVVMGGFGHRRTTEAIFGGATRTMLTESPVPVFLAH</sequence>
<dbReference type="InterPro" id="IPR006015">
    <property type="entry name" value="Universal_stress_UspA"/>
</dbReference>
<keyword evidence="3" id="KW-1185">Reference proteome</keyword>
<gene>
    <name evidence="2" type="ORF">FHS31_003022</name>
</gene>
<accession>A0ABX0TYD3</accession>
<dbReference type="PANTHER" id="PTHR46268:SF15">
    <property type="entry name" value="UNIVERSAL STRESS PROTEIN HP_0031"/>
    <property type="match status" value="1"/>
</dbReference>
<dbReference type="PRINTS" id="PR01438">
    <property type="entry name" value="UNVRSLSTRESS"/>
</dbReference>
<dbReference type="EMBL" id="JAAOZC010000010">
    <property type="protein sequence ID" value="NIJ09390.1"/>
    <property type="molecule type" value="Genomic_DNA"/>
</dbReference>
<dbReference type="CDD" id="cd00293">
    <property type="entry name" value="USP-like"/>
    <property type="match status" value="1"/>
</dbReference>